<organism evidence="1 2">
    <name type="scientific">Vibrio vulnificus (strain CMCP6)</name>
    <dbReference type="NCBI Taxonomy" id="216895"/>
    <lineage>
        <taxon>Bacteria</taxon>
        <taxon>Pseudomonadati</taxon>
        <taxon>Pseudomonadota</taxon>
        <taxon>Gammaproteobacteria</taxon>
        <taxon>Vibrionales</taxon>
        <taxon>Vibrionaceae</taxon>
        <taxon>Vibrio</taxon>
    </lineage>
</organism>
<gene>
    <name evidence="1" type="ordered locus">VV2_0287</name>
</gene>
<dbReference type="AlphaFoldDB" id="A0A3Q0KXP7"/>
<reference evidence="1 2" key="2">
    <citation type="journal article" date="2003" name="Infect. Immun.">
        <title>Characterization and pathogenic significance of Vibrio vulnificus antigens preferentially expressed in septicemic patients.</title>
        <authorList>
            <person name="Kim Y.R."/>
            <person name="Lee S.E."/>
            <person name="Kim C.M."/>
            <person name="Kim S.Y."/>
            <person name="Shin E.K."/>
            <person name="Shin D.H."/>
            <person name="Chung S.S."/>
            <person name="Choy H.E."/>
            <person name="Progulske-Fox A."/>
            <person name="Hillman J.D."/>
            <person name="Handfield M."/>
            <person name="Rhee J.H."/>
        </authorList>
    </citation>
    <scope>NUCLEOTIDE SEQUENCE [LARGE SCALE GENOMIC DNA]</scope>
    <source>
        <strain evidence="1 2">CMCP6</strain>
    </source>
</reference>
<dbReference type="Proteomes" id="UP000002275">
    <property type="component" value="Chromosome II"/>
</dbReference>
<reference evidence="1 2" key="3">
    <citation type="journal article" date="2011" name="Mol. Syst. Biol.">
        <title>Integrative genome-scale metabolic analysis of Vibrio vulnificus for drug targeting and discovery.</title>
        <authorList>
            <person name="Kim H.U."/>
            <person name="Kim S.Y."/>
            <person name="Jeong H."/>
            <person name="Kim T.Y."/>
            <person name="Kim J.J."/>
            <person name="Choy H.E."/>
            <person name="Yi K.Y."/>
            <person name="Rhee J.H."/>
            <person name="Lee S.Y."/>
        </authorList>
    </citation>
    <scope>NUCLEOTIDE SEQUENCE [LARGE SCALE GENOMIC DNA]</scope>
    <source>
        <strain evidence="1 2">CMCP6</strain>
    </source>
</reference>
<dbReference type="RefSeq" id="WP_011081255.1">
    <property type="nucleotide sequence ID" value="NC_004460.2"/>
</dbReference>
<dbReference type="EMBL" id="AE016796">
    <property type="protein sequence ID" value="AAO07251.1"/>
    <property type="molecule type" value="Genomic_DNA"/>
</dbReference>
<name>A0A3Q0KXP7_VIBVU</name>
<proteinExistence type="predicted"/>
<reference evidence="2" key="1">
    <citation type="submission" date="2002-12" db="EMBL/GenBank/DDBJ databases">
        <title>Complete genome sequence of Vibrio vulnificus CMCP6.</title>
        <authorList>
            <person name="Rhee J.H."/>
            <person name="Kim S.Y."/>
            <person name="Chung S.S."/>
            <person name="Kim J.J."/>
            <person name="Moon Y.H."/>
            <person name="Jeong H."/>
            <person name="Choy H.E."/>
        </authorList>
    </citation>
    <scope>NUCLEOTIDE SEQUENCE [LARGE SCALE GENOMIC DNA]</scope>
    <source>
        <strain evidence="2">CMCP6</strain>
    </source>
</reference>
<sequence length="120" mass="13710">MSRAAWWLMGVAVAVWAMRGSVTASLDKWTADNTQTAGKVLSDFLAKFNGWEPVELAPLMIRDFYLDDEKRLTPEADFTLWKVAQYQPYLKELFGKRGGQLKPQYHALVNVAITNQLMDR</sequence>
<evidence type="ECO:0000313" key="2">
    <source>
        <dbReference type="Proteomes" id="UP000002275"/>
    </source>
</evidence>
<accession>A0A3Q0KXP7</accession>
<protein>
    <submittedName>
        <fullName evidence="1">Uncharacterized protein</fullName>
    </submittedName>
</protein>
<dbReference type="KEGG" id="vvu:VV2_0287"/>
<evidence type="ECO:0000313" key="1">
    <source>
        <dbReference type="EMBL" id="AAO07251.1"/>
    </source>
</evidence>